<accession>A0A7G2C4K9</accession>
<dbReference type="Proteomes" id="UP000515908">
    <property type="component" value="Chromosome 02"/>
</dbReference>
<reference evidence="2 3" key="1">
    <citation type="submission" date="2020-08" db="EMBL/GenBank/DDBJ databases">
        <authorList>
            <person name="Newling K."/>
            <person name="Davey J."/>
            <person name="Forrester S."/>
        </authorList>
    </citation>
    <scope>NUCLEOTIDE SEQUENCE [LARGE SCALE GENOMIC DNA]</scope>
    <source>
        <strain evidence="3">Crithidia deanei Carvalho (ATCC PRA-265)</strain>
    </source>
</reference>
<proteinExistence type="predicted"/>
<dbReference type="EMBL" id="LR877146">
    <property type="protein sequence ID" value="CAD2213663.1"/>
    <property type="molecule type" value="Genomic_DNA"/>
</dbReference>
<organism evidence="2 3">
    <name type="scientific">Angomonas deanei</name>
    <dbReference type="NCBI Taxonomy" id="59799"/>
    <lineage>
        <taxon>Eukaryota</taxon>
        <taxon>Discoba</taxon>
        <taxon>Euglenozoa</taxon>
        <taxon>Kinetoplastea</taxon>
        <taxon>Metakinetoplastina</taxon>
        <taxon>Trypanosomatida</taxon>
        <taxon>Trypanosomatidae</taxon>
        <taxon>Strigomonadinae</taxon>
        <taxon>Angomonas</taxon>
    </lineage>
</organism>
<dbReference type="VEuPathDB" id="TriTrypDB:ADEAN_000110600"/>
<evidence type="ECO:0000256" key="1">
    <source>
        <dbReference type="SAM" id="MobiDB-lite"/>
    </source>
</evidence>
<dbReference type="AlphaFoldDB" id="A0A7G2C4K9"/>
<evidence type="ECO:0000313" key="2">
    <source>
        <dbReference type="EMBL" id="CAD2213663.1"/>
    </source>
</evidence>
<feature type="compositionally biased region" description="Gly residues" evidence="1">
    <location>
        <begin position="18"/>
        <end position="27"/>
    </location>
</feature>
<feature type="region of interest" description="Disordered" evidence="1">
    <location>
        <begin position="227"/>
        <end position="257"/>
    </location>
</feature>
<feature type="compositionally biased region" description="Polar residues" evidence="1">
    <location>
        <begin position="37"/>
        <end position="46"/>
    </location>
</feature>
<evidence type="ECO:0000313" key="3">
    <source>
        <dbReference type="Proteomes" id="UP000515908"/>
    </source>
</evidence>
<feature type="compositionally biased region" description="Basic and acidic residues" evidence="1">
    <location>
        <begin position="54"/>
        <end position="67"/>
    </location>
</feature>
<keyword evidence="3" id="KW-1185">Reference proteome</keyword>
<feature type="region of interest" description="Disordered" evidence="1">
    <location>
        <begin position="10"/>
        <end position="83"/>
    </location>
</feature>
<protein>
    <submittedName>
        <fullName evidence="2">Uncharacterized protein</fullName>
    </submittedName>
</protein>
<gene>
    <name evidence="2" type="ORF">ADEAN_000110600</name>
</gene>
<name>A0A7G2C4K9_9TRYP</name>
<sequence length="385" mass="43344">MSLEGALSFFAKSDAGGDDGQSRGGVGANSFCHNAGDTFSNASEETNYAPHQWGIEERPGSREDGRRGTLGGVGGTFVNNEDMISREGSREDMRHMLARNDTGGGTFFRNDDLLSSDGSEASFVAEDTPHPSGQRESAAPRVYRKTEYFRCPHIRYRNPNMRHNAVNKQYKYRHPLPPPHGPQPSLQHKRHFQNKRTVVPVKVHVLLGLGTGRPHDTLEKEITRVDSPPWQDLEPAPPPRRRMPTANRGRPPPEAVNHVQWHNGVWGRALAARQHAMRAAQHQRGQLNGAYNDPQYFYTEDPNAGEENPPSDEETGCWANCTRRLCGCCASSEEDDDEEGDGYYYYYYYTYDPSCYHQGNLFYNVQDTFADGYNVDENGNVFTYC</sequence>